<dbReference type="EMBL" id="DS231961">
    <property type="protein sequence ID" value="EDS29253.1"/>
    <property type="molecule type" value="Genomic_DNA"/>
</dbReference>
<dbReference type="STRING" id="7176.B0WJM6"/>
<dbReference type="PROSITE" id="PS50853">
    <property type="entry name" value="FN3"/>
    <property type="match status" value="1"/>
</dbReference>
<dbReference type="InterPro" id="IPR036116">
    <property type="entry name" value="FN3_sf"/>
</dbReference>
<dbReference type="InterPro" id="IPR003961">
    <property type="entry name" value="FN3_dom"/>
</dbReference>
<dbReference type="Proteomes" id="UP000002320">
    <property type="component" value="Unassembled WGS sequence"/>
</dbReference>
<dbReference type="KEGG" id="cqu:CpipJ_CPIJ006893"/>
<feature type="compositionally biased region" description="Low complexity" evidence="1">
    <location>
        <begin position="3043"/>
        <end position="3058"/>
    </location>
</feature>
<feature type="compositionally biased region" description="Polar residues" evidence="1">
    <location>
        <begin position="1"/>
        <end position="11"/>
    </location>
</feature>
<feature type="domain" description="Fibronectin type-III" evidence="2">
    <location>
        <begin position="3070"/>
        <end position="3166"/>
    </location>
</feature>
<evidence type="ECO:0000256" key="1">
    <source>
        <dbReference type="SAM" id="MobiDB-lite"/>
    </source>
</evidence>
<feature type="region of interest" description="Disordered" evidence="1">
    <location>
        <begin position="1"/>
        <end position="22"/>
    </location>
</feature>
<dbReference type="VEuPathDB" id="VectorBase:CQUJHB013173"/>
<evidence type="ECO:0000313" key="5">
    <source>
        <dbReference type="Proteomes" id="UP000002320"/>
    </source>
</evidence>
<evidence type="ECO:0000313" key="4">
    <source>
        <dbReference type="EnsemblMetazoa" id="CPIJ006893-PA"/>
    </source>
</evidence>
<dbReference type="VEuPathDB" id="VectorBase:CPIJ006893"/>
<dbReference type="EnsemblMetazoa" id="CPIJ006893-RA">
    <property type="protein sequence ID" value="CPIJ006893-PA"/>
    <property type="gene ID" value="CPIJ006893"/>
</dbReference>
<feature type="region of interest" description="Disordered" evidence="1">
    <location>
        <begin position="3043"/>
        <end position="3066"/>
    </location>
</feature>
<feature type="region of interest" description="Disordered" evidence="1">
    <location>
        <begin position="3152"/>
        <end position="3191"/>
    </location>
</feature>
<keyword evidence="3" id="KW-0418">Kinase</keyword>
<dbReference type="SUPFAM" id="SSF49265">
    <property type="entry name" value="Fibronectin type III"/>
    <property type="match status" value="1"/>
</dbReference>
<evidence type="ECO:0000313" key="3">
    <source>
        <dbReference type="EMBL" id="EDS29253.1"/>
    </source>
</evidence>
<protein>
    <submittedName>
        <fullName evidence="3 4">Myosin light chain kinase</fullName>
    </submittedName>
</protein>
<keyword evidence="5" id="KW-1185">Reference proteome</keyword>
<accession>B0WJM6</accession>
<proteinExistence type="predicted"/>
<dbReference type="CDD" id="cd00063">
    <property type="entry name" value="FN3"/>
    <property type="match status" value="1"/>
</dbReference>
<dbReference type="HOGENOM" id="CLU_225389_0_0_1"/>
<dbReference type="Gene3D" id="2.60.40.10">
    <property type="entry name" value="Immunoglobulins"/>
    <property type="match status" value="1"/>
</dbReference>
<dbReference type="OrthoDB" id="7743416at2759"/>
<evidence type="ECO:0000259" key="2">
    <source>
        <dbReference type="PROSITE" id="PS50853"/>
    </source>
</evidence>
<dbReference type="Pfam" id="PF00041">
    <property type="entry name" value="fn3"/>
    <property type="match status" value="1"/>
</dbReference>
<feature type="compositionally biased region" description="Basic and acidic residues" evidence="1">
    <location>
        <begin position="3170"/>
        <end position="3181"/>
    </location>
</feature>
<reference evidence="4" key="2">
    <citation type="submission" date="2020-05" db="UniProtKB">
        <authorList>
            <consortium name="EnsemblMetazoa"/>
        </authorList>
    </citation>
    <scope>IDENTIFICATION</scope>
    <source>
        <strain evidence="4">JHB</strain>
    </source>
</reference>
<organism>
    <name type="scientific">Culex quinquefasciatus</name>
    <name type="common">Southern house mosquito</name>
    <name type="synonym">Culex pungens</name>
    <dbReference type="NCBI Taxonomy" id="7176"/>
    <lineage>
        <taxon>Eukaryota</taxon>
        <taxon>Metazoa</taxon>
        <taxon>Ecdysozoa</taxon>
        <taxon>Arthropoda</taxon>
        <taxon>Hexapoda</taxon>
        <taxon>Insecta</taxon>
        <taxon>Pterygota</taxon>
        <taxon>Neoptera</taxon>
        <taxon>Endopterygota</taxon>
        <taxon>Diptera</taxon>
        <taxon>Nematocera</taxon>
        <taxon>Culicoidea</taxon>
        <taxon>Culicidae</taxon>
        <taxon>Culicinae</taxon>
        <taxon>Culicini</taxon>
        <taxon>Culex</taxon>
        <taxon>Culex</taxon>
    </lineage>
</organism>
<dbReference type="InParanoid" id="B0WJM6"/>
<name>B0WJM6_CULQU</name>
<gene>
    <name evidence="4" type="primary">6039275</name>
    <name evidence="3" type="ORF">CpipJ_CPIJ006893</name>
</gene>
<sequence>MNQLPQTTSKSFQRKSKVTEIITEEGQPKKQITKKRVIKKKTGKKEQVTEIVTVQEDDQLPQTTVTVTESEVPFEEAVEFQPHKFASQEAVVQELPEEVKVTEIITEEGQPKKQITKKRVIKKKTGKKEQVTEIVTVQQDDQLPQTTVTVTESEVPFEEAVEFQPHKVTPQEAVVQELPEEVKVTEIITEEGQPKKQITKKRVIKKNTGKKEQVTEIVTVQEDDQLPQTTVTVTESEVPFEEAVEFQPHKIIPQEAVVQELPEEVKVTEIITEEGKPKKQITKKRVIKKKTGKKEQVTEIVTVQEDDQLPQTTVTVTESDVPFEEAVEFQPHKFAPQEAVVQELPEEVKVTEIITEEGQPKKQITKKRVIKKKTGKKEQVTEIVTIQEDDQLPQTTVTVTESEVPFEEAVEFQPHKFAPQEAVVQELPEEVKVTEIITEEGKPKKQITKKRVIKKKTGKKEQVTEIVTVQEDDQLPQTTVTVTESEVPFEEAVEFQPHKFAPQEAVVQELPEEVKVTEIITEEGQPKKQITKKRVIKKKTGKKEQVTEIVTVQEDDQLPQTTVTVTEYEVPFEEAIEFQPHKFAPQEAVVQELPEEVKVTEIITEEGKPKKQITKKRVIKKKTGKKEQVTEIVTVQEDDQLPQTTVTVTESEVPFEEAVEFQPHKFAPQEAVVQELPEEVKVTEIITEEGQPKKQITKKRVIKKKTGKKEQVTEIVTVQEDDQLPQTTVTVTESEVPFEEAVEFQPHKFAPQEAVVQELPEEVKVTEIITEEGQPKKQITKKRVIKKKTGKKEQVTEIVTVQEDDQLPQTTVTVTESEVPFEEAVEFQPHKFAPQEAVVQELPEEVKVTEIITEEGKPKKQITKKRVIKKKTGKKEQVTEIVTVQEDDQLPQTTVTVTESEVPFEEAVEFQPHKFAPQEAVVQELPEEVKVTEIITEEGQPKKQITKKRVIKKKTGKKEQVTEIVTVQEDDQLPQTTVTVTESEVPFEEAVEFQPHKVTPQEAVVQELPEEVKVTEIITEEGQPKKQITKKRVIKKKTGKKEQVTEIVTVQEDDQLPQTTVTVTESEVPFEEAVEFQPHKFAPQEAVVQELPEEVKVTEIITEEGQPKKQITKKRVIKKKTGKKEQVTEIVTVQEDDQLPQTTVTVTESEVPFEEAVEFQPHKFAPQEAVVQELPEEVKVTETITEEGQPKKQITKKRVIKKKTGKKEQVTEIVTVQEDDQLPQTTVTVTESEVPFEEAVEFQPHKFAPQEAVVQELPEEVKVTEIITEEGQPKKQITKKRVIKKKTGKKEQVTEIVTVQEDDQLPQTTVTVTESEVPFEEAVEFQPHKIIPQEAVVQELPEEVKVTEIITEEGQPKKQITKKRVIKKKTGKKEQVTEIVTVQEDDQLPQTTVTVTESEVPFEEAVEFQPHKIIPQEAVVQELPEEVKVTEIITEEGQPKKQITKKRVIKKKTGKKEQVTEIVTVQEDDQLPQTTVTVTESEVPFEEAVEFQPHKIIPQEAVVQELPEEVKVTEIITEEGQPKKQITKKRVIKKKTGKKEQVTEIITVQEDDQLPQTTVTVTESEVPFEEAVEFQPHKIIPQEAVVQELPEEVKVTEIITEEGKPKKQITKKRVIKKKTGKKEQVTEIVTVQQDDQLPQTTVTVTESEVPFEEAVEFLPHKITPQEAVVQELPEEVKVTEIITEEGQPKKQITKKRVIKKKTGKKEQVTEIVTVQEDDQLPQTTVTVTESEVPFEEAVEFQPHKITPQEAVVQELPEEVKVTEIITEEGKPKKQITKKRVIKKKTGKKEQVTEIVTVQEDDQLPQTTVTVTESEVPFEEAVEFQPHKFAPQEAVVQELPEEVKVTEIITEEGKPKKQITKKRVIKKKSGKKEQVTEIVTVQEDDQLPQTTVTVTEYEVPFEEAIEFQPHKFAPQEAVVQELPEEVKVTEIITEEGKPKKQITKKRVIKKKTGKKEQVTEIVTVQEDDQLPQTTVTVTESEVPFEEAVEFQPHKIAPQEAVVQELPEEVKVTEIITEEGQPKKQITKKRVIKKKTGKKEQVTEIVTVQEDDQLPQTTVTVTESDVPFEEAVEFQPHKFAPQEAVVQELPEEVKVTEIITEEGQPKKQITKKRVIKKKTGKKEQVTEIVTVQEDDQLPQTTVTVTESEVPFEEAVEFQPHKFAPQEAVVQELPEEVKVTEIITEEGKPKKQITKKRVIKKKTGKKEQVTEIVTVQEDDQLPQTTVTVTESEVPFEEAVEFLPHKITPQEAVVQELPEEVKVSEIITEEGKPKKQITKKRVIKKKTGKKEQVTEIVTVQEDDQLPQTTVTVTESDVPFEEAVEFLPHKITPQEAVVQELPEEVKVTEIITEEGQPKKQITKKRVIKKKTGKKEQVTEIVTVQEDDQLPQTTRKSRVTEIITEEGQPKKQITKKRVIKKKTGKKEQVTEIVTVQEDDQLPQTTVTVTESDVPFEEAVEFQPHKITPQEAVVQELPEEVKVTEIITEEGQPKKQITKKRVIKKKTGKKEQVTEIVTVQEDDQLPQTTVTVTESDVPFEEAVEFLPHKITPQEAVVEELPEEVKVTEIITEEGKPKKQITKKRVIKKKTGKKEQVTEIVTVQEDDQLPQTTVTVTESEVPFEEAVEFQPHKITPQEAVVQELPEEVKVTEIITEEGQPKKQITKKRVIKKKTGKKEQVTEIVTVQEDDQLPQTTVTVTESEVPFEEAVEFQPHKITPQEAVVQELPEEVKVTEIITEEGQPKKQITKKRVIKKKTGKKEQVTEIVTVQEDDQLPQTTVTVTESEVPFEEAVEFQPHKITPQEAVVQELPEEVKVTEIITEEGKPKKQITKKRVIKKKTGKKEQVTEIVTVQEDDQLPQTTVTVTESEVPFEEAVEFQPHKFAPQEAVVQELPEEVKVTEIITEEGQPKKQITKKRVIKKKTGKKEQVTEIVTVQEDDQLPQTTVTVTESEVPFEEAIEFQPHKFAPQEAVVQELPEEVKVTEIITEEGKPKKQITKKRVIKKKAGKKEQVTEIVTVQEDDQLPQTTVTVTESEIPQIDDKFLKEISNDPTLSSTTPTQTPTHTQNISTDTCAVPSPPTGPLEVRYLGPNINIVEWGIPESDGGAPLEGYSIVIRNVKKTMWMEVGHVAADCQSFNIKDLAEEEEYLIRILAHNEVGASDPLESDEPYKVLPGGAPEDTHDETTRDFSEPTATNTSSWLREHNMTADIHSYARHKLLRRGEYFFKLWFNAKNLFK</sequence>
<dbReference type="InterPro" id="IPR013783">
    <property type="entry name" value="Ig-like_fold"/>
</dbReference>
<dbReference type="GO" id="GO:0016301">
    <property type="term" value="F:kinase activity"/>
    <property type="evidence" value="ECO:0007669"/>
    <property type="project" value="UniProtKB-KW"/>
</dbReference>
<dbReference type="OMA" id="PHKITPQ"/>
<dbReference type="eggNOG" id="KOG0613">
    <property type="taxonomic scope" value="Eukaryota"/>
</dbReference>
<keyword evidence="3" id="KW-0808">Transferase</keyword>
<reference evidence="3" key="1">
    <citation type="submission" date="2007-03" db="EMBL/GenBank/DDBJ databases">
        <title>Annotation of Culex pipiens quinquefasciatus.</title>
        <authorList>
            <consortium name="The Broad Institute Genome Sequencing Platform"/>
            <person name="Atkinson P.W."/>
            <person name="Hemingway J."/>
            <person name="Christensen B.M."/>
            <person name="Higgs S."/>
            <person name="Kodira C."/>
            <person name="Hannick L."/>
            <person name="Megy K."/>
            <person name="O'Leary S."/>
            <person name="Pearson M."/>
            <person name="Haas B.J."/>
            <person name="Mauceli E."/>
            <person name="Wortman J.R."/>
            <person name="Lee N.H."/>
            <person name="Guigo R."/>
            <person name="Stanke M."/>
            <person name="Alvarado L."/>
            <person name="Amedeo P."/>
            <person name="Antoine C.H."/>
            <person name="Arensburger P."/>
            <person name="Bidwell S.L."/>
            <person name="Crawford M."/>
            <person name="Camaro F."/>
            <person name="Devon K."/>
            <person name="Engels R."/>
            <person name="Hammond M."/>
            <person name="Howarth C."/>
            <person name="Koehrsen M."/>
            <person name="Lawson D."/>
            <person name="Montgomery P."/>
            <person name="Nene V."/>
            <person name="Nusbaum C."/>
            <person name="Puiu D."/>
            <person name="Romero-Severson J."/>
            <person name="Severson D.W."/>
            <person name="Shumway M."/>
            <person name="Sisk P."/>
            <person name="Stolte C."/>
            <person name="Zeng Q."/>
            <person name="Eisenstadt E."/>
            <person name="Fraser-Liggett C."/>
            <person name="Strausberg R."/>
            <person name="Galagan J."/>
            <person name="Birren B."/>
            <person name="Collins F.H."/>
        </authorList>
    </citation>
    <scope>NUCLEOTIDE SEQUENCE [LARGE SCALE GENOMIC DNA]</scope>
    <source>
        <strain evidence="3">JHB</strain>
    </source>
</reference>